<dbReference type="EMBL" id="UINC01208740">
    <property type="protein sequence ID" value="SVE31429.1"/>
    <property type="molecule type" value="Genomic_DNA"/>
</dbReference>
<proteinExistence type="predicted"/>
<feature type="non-terminal residue" evidence="2">
    <location>
        <position position="53"/>
    </location>
</feature>
<organism evidence="2">
    <name type="scientific">marine metagenome</name>
    <dbReference type="NCBI Taxonomy" id="408172"/>
    <lineage>
        <taxon>unclassified sequences</taxon>
        <taxon>metagenomes</taxon>
        <taxon>ecological metagenomes</taxon>
    </lineage>
</organism>
<protein>
    <submittedName>
        <fullName evidence="2">Uncharacterized protein</fullName>
    </submittedName>
</protein>
<keyword evidence="1" id="KW-0812">Transmembrane</keyword>
<evidence type="ECO:0000313" key="2">
    <source>
        <dbReference type="EMBL" id="SVE31429.1"/>
    </source>
</evidence>
<keyword evidence="1" id="KW-1133">Transmembrane helix</keyword>
<accession>A0A383CH91</accession>
<feature type="transmembrane region" description="Helical" evidence="1">
    <location>
        <begin position="20"/>
        <end position="41"/>
    </location>
</feature>
<reference evidence="2" key="1">
    <citation type="submission" date="2018-05" db="EMBL/GenBank/DDBJ databases">
        <authorList>
            <person name="Lanie J.A."/>
            <person name="Ng W.-L."/>
            <person name="Kazmierczak K.M."/>
            <person name="Andrzejewski T.M."/>
            <person name="Davidsen T.M."/>
            <person name="Wayne K.J."/>
            <person name="Tettelin H."/>
            <person name="Glass J.I."/>
            <person name="Rusch D."/>
            <person name="Podicherti R."/>
            <person name="Tsui H.-C.T."/>
            <person name="Winkler M.E."/>
        </authorList>
    </citation>
    <scope>NUCLEOTIDE SEQUENCE</scope>
</reference>
<keyword evidence="1" id="KW-0472">Membrane</keyword>
<sequence>MLVLTGIIWSTGGFLIKMIPWPPLVIAGLRSGITAIVIYLYDRPSKLPTGKYT</sequence>
<name>A0A383CH91_9ZZZZ</name>
<gene>
    <name evidence="2" type="ORF">METZ01_LOCUS484283</name>
</gene>
<dbReference type="AlphaFoldDB" id="A0A383CH91"/>
<evidence type="ECO:0000256" key="1">
    <source>
        <dbReference type="SAM" id="Phobius"/>
    </source>
</evidence>